<keyword evidence="6" id="KW-1185">Reference proteome</keyword>
<dbReference type="GO" id="GO:0006281">
    <property type="term" value="P:DNA repair"/>
    <property type="evidence" value="ECO:0007669"/>
    <property type="project" value="UniProtKB-UniRule"/>
</dbReference>
<proteinExistence type="inferred from homology"/>
<dbReference type="NCBIfam" id="TIGR00621">
    <property type="entry name" value="ssb"/>
    <property type="match status" value="1"/>
</dbReference>
<comment type="function">
    <text evidence="2">Plays an important role in DNA replication, recombination and repair. Binds to ssDNA and to an array of partner proteins to recruit them to their sites of action during DNA metabolism.</text>
</comment>
<keyword evidence="2" id="KW-0235">DNA replication</keyword>
<dbReference type="Pfam" id="PF00436">
    <property type="entry name" value="SSB"/>
    <property type="match status" value="1"/>
</dbReference>
<dbReference type="GO" id="GO:0003697">
    <property type="term" value="F:single-stranded DNA binding"/>
    <property type="evidence" value="ECO:0007669"/>
    <property type="project" value="UniProtKB-UniRule"/>
</dbReference>
<keyword evidence="2" id="KW-0234">DNA repair</keyword>
<comment type="caution">
    <text evidence="5">The sequence shown here is derived from an EMBL/GenBank/DDBJ whole genome shotgun (WGS) entry which is preliminary data.</text>
</comment>
<protein>
    <recommendedName>
        <fullName evidence="2 3">Single-stranded DNA-binding protein</fullName>
        <shortName evidence="2">SSB</shortName>
    </recommendedName>
</protein>
<evidence type="ECO:0000256" key="2">
    <source>
        <dbReference type="HAMAP-Rule" id="MF_00984"/>
    </source>
</evidence>
<dbReference type="HAMAP" id="MF_00984">
    <property type="entry name" value="SSB"/>
    <property type="match status" value="1"/>
</dbReference>
<name>A0A7V8V3Z7_9BACT</name>
<feature type="compositionally biased region" description="Low complexity" evidence="4">
    <location>
        <begin position="121"/>
        <end position="131"/>
    </location>
</feature>
<evidence type="ECO:0000256" key="1">
    <source>
        <dbReference type="ARBA" id="ARBA00023125"/>
    </source>
</evidence>
<gene>
    <name evidence="5" type="ORF">HOV93_14360</name>
</gene>
<dbReference type="PROSITE" id="PS50935">
    <property type="entry name" value="SSB"/>
    <property type="match status" value="1"/>
</dbReference>
<dbReference type="CDD" id="cd04496">
    <property type="entry name" value="SSB_OBF"/>
    <property type="match status" value="1"/>
</dbReference>
<dbReference type="EMBL" id="JABRWO010000003">
    <property type="protein sequence ID" value="MBA2114279.1"/>
    <property type="molecule type" value="Genomic_DNA"/>
</dbReference>
<dbReference type="RefSeq" id="WP_207395740.1">
    <property type="nucleotide sequence ID" value="NZ_JABRWO010000003.1"/>
</dbReference>
<dbReference type="Proteomes" id="UP000551616">
    <property type="component" value="Unassembled WGS sequence"/>
</dbReference>
<dbReference type="PANTHER" id="PTHR10302:SF27">
    <property type="entry name" value="SINGLE-STRANDED DNA-BINDING PROTEIN"/>
    <property type="match status" value="1"/>
</dbReference>
<dbReference type="AlphaFoldDB" id="A0A7V8V3Z7"/>
<keyword evidence="2" id="KW-0227">DNA damage</keyword>
<dbReference type="InterPro" id="IPR011344">
    <property type="entry name" value="ssDNA-bd"/>
</dbReference>
<keyword evidence="2" id="KW-0233">DNA recombination</keyword>
<sequence>MASFNRVILVGNLTRDIEVRYVSNGGLAVTELGLAVNDRRKNQTGEWVDETTFVDVTLWGRTAEIASEYLSKGAPVLIEGRLKLDSWETDGQKRSKLRVVGEKMQMLGGREGGGGGGSRGGSRPPQRQSQPQGGGGGNQGGSNDYDSYDDGSFGGSGSQGAADDDIPF</sequence>
<evidence type="ECO:0000313" key="6">
    <source>
        <dbReference type="Proteomes" id="UP000551616"/>
    </source>
</evidence>
<feature type="region of interest" description="Disordered" evidence="4">
    <location>
        <begin position="89"/>
        <end position="168"/>
    </location>
</feature>
<dbReference type="InterPro" id="IPR000424">
    <property type="entry name" value="Primosome_PriB/ssb"/>
</dbReference>
<dbReference type="InterPro" id="IPR012340">
    <property type="entry name" value="NA-bd_OB-fold"/>
</dbReference>
<organism evidence="5 6">
    <name type="scientific">Bremerella alba</name>
    <dbReference type="NCBI Taxonomy" id="980252"/>
    <lineage>
        <taxon>Bacteria</taxon>
        <taxon>Pseudomonadati</taxon>
        <taxon>Planctomycetota</taxon>
        <taxon>Planctomycetia</taxon>
        <taxon>Pirellulales</taxon>
        <taxon>Pirellulaceae</taxon>
        <taxon>Bremerella</taxon>
    </lineage>
</organism>
<comment type="subunit">
    <text evidence="2">Homotetramer.</text>
</comment>
<dbReference type="PANTHER" id="PTHR10302">
    <property type="entry name" value="SINGLE-STRANDED DNA-BINDING PROTEIN"/>
    <property type="match status" value="1"/>
</dbReference>
<evidence type="ECO:0000313" key="5">
    <source>
        <dbReference type="EMBL" id="MBA2114279.1"/>
    </source>
</evidence>
<reference evidence="5 6" key="1">
    <citation type="submission" date="2020-05" db="EMBL/GenBank/DDBJ databases">
        <title>Bremerella alba sp. nov., a novel planctomycete isolated from the surface of the macroalga Fucus spiralis.</title>
        <authorList>
            <person name="Godinho O."/>
            <person name="Botelho R."/>
            <person name="Albuquerque L."/>
            <person name="Wiegand S."/>
            <person name="Da Costa M.S."/>
            <person name="Lobo-Da-Cunha A."/>
            <person name="Jogler C."/>
            <person name="Lage O.M."/>
        </authorList>
    </citation>
    <scope>NUCLEOTIDE SEQUENCE [LARGE SCALE GENOMIC DNA]</scope>
    <source>
        <strain evidence="5 6">FF15</strain>
    </source>
</reference>
<dbReference type="GO" id="GO:0006310">
    <property type="term" value="P:DNA recombination"/>
    <property type="evidence" value="ECO:0007669"/>
    <property type="project" value="UniProtKB-UniRule"/>
</dbReference>
<evidence type="ECO:0000256" key="3">
    <source>
        <dbReference type="RuleBase" id="RU000524"/>
    </source>
</evidence>
<dbReference type="GO" id="GO:0006260">
    <property type="term" value="P:DNA replication"/>
    <property type="evidence" value="ECO:0007669"/>
    <property type="project" value="UniProtKB-UniRule"/>
</dbReference>
<accession>A0A7V8V3Z7</accession>
<feature type="short sequence motif" description="Important for interaction with partner proteins" evidence="2">
    <location>
        <begin position="163"/>
        <end position="168"/>
    </location>
</feature>
<dbReference type="Gene3D" id="2.40.50.140">
    <property type="entry name" value="Nucleic acid-binding proteins"/>
    <property type="match status" value="1"/>
</dbReference>
<feature type="compositionally biased region" description="Gly residues" evidence="4">
    <location>
        <begin position="109"/>
        <end position="120"/>
    </location>
</feature>
<dbReference type="SUPFAM" id="SSF50249">
    <property type="entry name" value="Nucleic acid-binding proteins"/>
    <property type="match status" value="1"/>
</dbReference>
<keyword evidence="1 2" id="KW-0238">DNA-binding</keyword>
<evidence type="ECO:0000256" key="4">
    <source>
        <dbReference type="SAM" id="MobiDB-lite"/>
    </source>
</evidence>
<comment type="caution">
    <text evidence="2">Lacks conserved residue(s) required for the propagation of feature annotation.</text>
</comment>
<dbReference type="GO" id="GO:0009295">
    <property type="term" value="C:nucleoid"/>
    <property type="evidence" value="ECO:0007669"/>
    <property type="project" value="TreeGrafter"/>
</dbReference>